<reference evidence="2 3" key="1">
    <citation type="submission" date="2021-06" db="EMBL/GenBank/DDBJ databases">
        <title>Complete genome of Haloferula helveola possessing various polysaccharide degrading enzymes.</title>
        <authorList>
            <person name="Takami H."/>
            <person name="Huang C."/>
            <person name="Hamasaki K."/>
        </authorList>
    </citation>
    <scope>NUCLEOTIDE SEQUENCE [LARGE SCALE GENOMIC DNA]</scope>
    <source>
        <strain evidence="2 3">CN-1</strain>
    </source>
</reference>
<dbReference type="Pfam" id="PF12951">
    <property type="entry name" value="PATR"/>
    <property type="match status" value="9"/>
</dbReference>
<evidence type="ECO:0000313" key="3">
    <source>
        <dbReference type="Proteomes" id="UP001374893"/>
    </source>
</evidence>
<dbReference type="PANTHER" id="PTHR35037">
    <property type="entry name" value="C-TERMINAL REGION OF AIDA-LIKE PROTEIN"/>
    <property type="match status" value="1"/>
</dbReference>
<protein>
    <submittedName>
        <fullName evidence="2">PEP-CTERM domain protein</fullName>
    </submittedName>
</protein>
<keyword evidence="3" id="KW-1185">Reference proteome</keyword>
<accession>A0ABM7RCM7</accession>
<organism evidence="2 3">
    <name type="scientific">Haloferula helveola</name>
    <dbReference type="NCBI Taxonomy" id="490095"/>
    <lineage>
        <taxon>Bacteria</taxon>
        <taxon>Pseudomonadati</taxon>
        <taxon>Verrucomicrobiota</taxon>
        <taxon>Verrucomicrobiia</taxon>
        <taxon>Verrucomicrobiales</taxon>
        <taxon>Verrucomicrobiaceae</taxon>
        <taxon>Haloferula</taxon>
    </lineage>
</organism>
<dbReference type="InterPro" id="IPR051551">
    <property type="entry name" value="Autotransporter_adhesion"/>
</dbReference>
<dbReference type="InterPro" id="IPR011050">
    <property type="entry name" value="Pectin_lyase_fold/virulence"/>
</dbReference>
<keyword evidence="1" id="KW-0732">Signal</keyword>
<dbReference type="RefSeq" id="WP_338687977.1">
    <property type="nucleotide sequence ID" value="NZ_AP024702.1"/>
</dbReference>
<proteinExistence type="predicted"/>
<evidence type="ECO:0000256" key="1">
    <source>
        <dbReference type="ARBA" id="ARBA00022729"/>
    </source>
</evidence>
<dbReference type="SUPFAM" id="SSF51126">
    <property type="entry name" value="Pectin lyase-like"/>
    <property type="match status" value="2"/>
</dbReference>
<sequence>MRVLSQERIIEGLRRTALTLTTGLLLGFPEAGAQSTWSGGTNKYWGNGPNWTPSGVPASGADVSFPGNATRFTVDLGGADRTVGDVSINSATAYTFEDEIGSESLILDNVTISSGFGHSFQHPVVLSGPTSTWDLAGGAYMFVNGVISGSSGLTKDGDGLLTLNNIMTYTGTTTVNDGTLAVAQTKFTALANSPVVVNAAGRFTLDDNGKGDSFFVGSLAGSGITEIDGGHVTFGGDNTSTTYSGSIIDSLGGGSVIKGGTGTWTLSGTLDDDSPVTVSGGTLEIPNGSQDVLADSAVTINSGAQLNIPDTLGATYDLGSLAGAGAADFSAGDIDLGFDNSSTTFSGTMTFDTVEGTGDLTKRGSGTFTLGGSGHNIGKIEIRDGGLTVDGASGSIGRLEVIGSGQVGIIRNTTSALNINSLESSGSLTITGPFTVVEVLGPTNNSQDFVVEDGAVLTVGDVFQQNGFGSFVVDGGYLSFEEFGTSNFGTISLTDPTGGTALTIGGSAADSTFNGIIQDHTSGPGSVTKTGTNSITFSGANTYSGATLIEGGELVVADGNFNAFGNSAVTINSGAQLTIPDTTVAEYRLGSLSGAGPADFGQADIDVGRDNSSTTYSGTLTFDTSEGTAVIEKWGTGTWTLTGSNHNIGKIEVQNGGLVLDGVAGSLGNLDVIGNDETAIIRNTTAAADVSSLTNSGTLTITGNSTLVEISNSISNSEYMVVEDGAVLTIGELFQQSGGNTFVVDEAYVSFEQFGTNNFGTISLTDPTGGTALTIGGSAPSSEFAGIIQDHTSGPGSVTKTGTNSITFSGANTYSGATTIEGGELVISEGNRLALRYSDVTVASGAQLTIPDTTGVSYFLGSLAGAGQVNFGEAELDIGRLDTSTTFSGAFTYDDTLGSGYVTKQGAGSWTLTGSGHQIGNLQVGNGSLTLDGAGGSFGNLWVLGEDQSCTIRNTTSADVFTNIFNTGSLTISGASTVVEPSGLISNAGVNSGSATLTVEGGAQLTLGDQFTQTSSGTLVVDEGHVSLGEFGSNKTGTISLTDPTGGTALTIGTSGSNSTFSGIIHDHTSGPGSVTKTGPGTITFSGANTYSGTTLIEGGELVISEGNFTALGNSAVTIDSGGQLTIPDTTASDYRLGSLSGTGPADFGAGDLDVGRDNSSTTYSGTLTFDTLEGTGDIDKFGNGTWTLSGSGHNIGVIKVQNGGVVLDGVAGTINSLNVFGDGTTGVIRNTTAAAELGSLTNGATLTITGPSTLVSLTNSISNPGSMVVEDGAVLTIGDLFQQSDGGMFVVDEAYVSLKEFAPSNQKFGTIALTDPVGGTALTIGGSAPSSEFAGIIEDHTTGPGSVTKTGSNRIRLTGENTYSGGTTVSGGQLIVNNTSGSGTGSGAVQVASGAQCGGTGSIGGTLTVNSGGTVIPGASDGNGTGTLTLGGLDLEGTYHCDMSGTETDTLAVAGTLTLGGTITFDVGTALSEPVYIIASYGSRSGTFSTVFGLPSGYGISYAHDDGISTNNIALVALTTYDQWAIDNGLTLGVNDGMLDDPNGDGRPNIEHFAFNTDPLGNGSDEGKLRTGFTDDGGNDYFSITVPVRDGAVFTGSPSPTATIDGITYTAQGTGDLTTWDTTVVELIPANSAGLPGLDTGWSYRTFRLDLTQGVLGEGFLRFVLEGE</sequence>
<evidence type="ECO:0000313" key="2">
    <source>
        <dbReference type="EMBL" id="BCX46404.1"/>
    </source>
</evidence>
<dbReference type="Proteomes" id="UP001374893">
    <property type="component" value="Chromosome"/>
</dbReference>
<name>A0ABM7RCM7_9BACT</name>
<dbReference type="InterPro" id="IPR013425">
    <property type="entry name" value="Autotrns_rpt"/>
</dbReference>
<dbReference type="EMBL" id="AP024702">
    <property type="protein sequence ID" value="BCX46404.1"/>
    <property type="molecule type" value="Genomic_DNA"/>
</dbReference>
<dbReference type="PANTHER" id="PTHR35037:SF3">
    <property type="entry name" value="C-TERMINAL REGION OF AIDA-LIKE PROTEIN"/>
    <property type="match status" value="1"/>
</dbReference>
<dbReference type="NCBIfam" id="TIGR02601">
    <property type="entry name" value="autotrns_rpt"/>
    <property type="match status" value="5"/>
</dbReference>
<gene>
    <name evidence="2" type="ORF">HAHE_03120</name>
</gene>